<keyword evidence="2" id="KW-1185">Reference proteome</keyword>
<gene>
    <name evidence="1" type="ORF">PILCRDRAFT_829610</name>
</gene>
<dbReference type="STRING" id="765440.A0A0C3EJD4"/>
<reference evidence="2" key="2">
    <citation type="submission" date="2015-01" db="EMBL/GenBank/DDBJ databases">
        <title>Evolutionary Origins and Diversification of the Mycorrhizal Mutualists.</title>
        <authorList>
            <consortium name="DOE Joint Genome Institute"/>
            <consortium name="Mycorrhizal Genomics Consortium"/>
            <person name="Kohler A."/>
            <person name="Kuo A."/>
            <person name="Nagy L.G."/>
            <person name="Floudas D."/>
            <person name="Copeland A."/>
            <person name="Barry K.W."/>
            <person name="Cichocki N."/>
            <person name="Veneault-Fourrey C."/>
            <person name="LaButti K."/>
            <person name="Lindquist E.A."/>
            <person name="Lipzen A."/>
            <person name="Lundell T."/>
            <person name="Morin E."/>
            <person name="Murat C."/>
            <person name="Riley R."/>
            <person name="Ohm R."/>
            <person name="Sun H."/>
            <person name="Tunlid A."/>
            <person name="Henrissat B."/>
            <person name="Grigoriev I.V."/>
            <person name="Hibbett D.S."/>
            <person name="Martin F."/>
        </authorList>
    </citation>
    <scope>NUCLEOTIDE SEQUENCE [LARGE SCALE GENOMIC DNA]</scope>
    <source>
        <strain evidence="2">F 1598</strain>
    </source>
</reference>
<name>A0A0C3EJD4_PILCF</name>
<organism evidence="1 2">
    <name type="scientific">Piloderma croceum (strain F 1598)</name>
    <dbReference type="NCBI Taxonomy" id="765440"/>
    <lineage>
        <taxon>Eukaryota</taxon>
        <taxon>Fungi</taxon>
        <taxon>Dikarya</taxon>
        <taxon>Basidiomycota</taxon>
        <taxon>Agaricomycotina</taxon>
        <taxon>Agaricomycetes</taxon>
        <taxon>Agaricomycetidae</taxon>
        <taxon>Atheliales</taxon>
        <taxon>Atheliaceae</taxon>
        <taxon>Piloderma</taxon>
    </lineage>
</organism>
<dbReference type="Proteomes" id="UP000054166">
    <property type="component" value="Unassembled WGS sequence"/>
</dbReference>
<dbReference type="InParanoid" id="A0A0C3EJD4"/>
<evidence type="ECO:0000313" key="1">
    <source>
        <dbReference type="EMBL" id="KIM72735.1"/>
    </source>
</evidence>
<dbReference type="AlphaFoldDB" id="A0A0C3EJD4"/>
<protein>
    <submittedName>
        <fullName evidence="1">Uncharacterized protein</fullName>
    </submittedName>
</protein>
<dbReference type="HOGENOM" id="CLU_2638961_0_0_1"/>
<evidence type="ECO:0000313" key="2">
    <source>
        <dbReference type="Proteomes" id="UP000054166"/>
    </source>
</evidence>
<accession>A0A0C3EJD4</accession>
<dbReference type="EMBL" id="KN833110">
    <property type="protein sequence ID" value="KIM72735.1"/>
    <property type="molecule type" value="Genomic_DNA"/>
</dbReference>
<sequence>MSVVVISSDSPVIRYIYLPDLLTTGIRDATTCSRRFLADRFRYGTDKGEGDVFCHFDLVRFADQIGLYPLERLVPAS</sequence>
<reference evidence="1 2" key="1">
    <citation type="submission" date="2014-04" db="EMBL/GenBank/DDBJ databases">
        <authorList>
            <consortium name="DOE Joint Genome Institute"/>
            <person name="Kuo A."/>
            <person name="Tarkka M."/>
            <person name="Buscot F."/>
            <person name="Kohler A."/>
            <person name="Nagy L.G."/>
            <person name="Floudas D."/>
            <person name="Copeland A."/>
            <person name="Barry K.W."/>
            <person name="Cichocki N."/>
            <person name="Veneault-Fourrey C."/>
            <person name="LaButti K."/>
            <person name="Lindquist E.A."/>
            <person name="Lipzen A."/>
            <person name="Lundell T."/>
            <person name="Morin E."/>
            <person name="Murat C."/>
            <person name="Sun H."/>
            <person name="Tunlid A."/>
            <person name="Henrissat B."/>
            <person name="Grigoriev I.V."/>
            <person name="Hibbett D.S."/>
            <person name="Martin F."/>
            <person name="Nordberg H.P."/>
            <person name="Cantor M.N."/>
            <person name="Hua S.X."/>
        </authorList>
    </citation>
    <scope>NUCLEOTIDE SEQUENCE [LARGE SCALE GENOMIC DNA]</scope>
    <source>
        <strain evidence="1 2">F 1598</strain>
    </source>
</reference>
<proteinExistence type="predicted"/>